<accession>A0A315Y7T0</accession>
<dbReference type="EMBL" id="QGDI01000001">
    <property type="protein sequence ID" value="PWJ15494.1"/>
    <property type="molecule type" value="Genomic_DNA"/>
</dbReference>
<reference evidence="1 2" key="1">
    <citation type="submission" date="2018-05" db="EMBL/GenBank/DDBJ databases">
        <title>The Hungate 1000. A catalogue of reference genomes from the rumen microbiome.</title>
        <authorList>
            <person name="Kelly W."/>
        </authorList>
    </citation>
    <scope>NUCLEOTIDE SEQUENCE [LARGE SCALE GENOMIC DNA]</scope>
    <source>
        <strain evidence="1 2">SAb67</strain>
    </source>
</reference>
<evidence type="ECO:0000313" key="2">
    <source>
        <dbReference type="Proteomes" id="UP000245720"/>
    </source>
</evidence>
<evidence type="ECO:0008006" key="3">
    <source>
        <dbReference type="Google" id="ProtNLM"/>
    </source>
</evidence>
<organism evidence="1 2">
    <name type="scientific">Ruminococcus flavefaciens</name>
    <dbReference type="NCBI Taxonomy" id="1265"/>
    <lineage>
        <taxon>Bacteria</taxon>
        <taxon>Bacillati</taxon>
        <taxon>Bacillota</taxon>
        <taxon>Clostridia</taxon>
        <taxon>Eubacteriales</taxon>
        <taxon>Oscillospiraceae</taxon>
        <taxon>Ruminococcus</taxon>
    </lineage>
</organism>
<dbReference type="RefSeq" id="WP_278297857.1">
    <property type="nucleotide sequence ID" value="NZ_QGDI01000001.1"/>
</dbReference>
<sequence length="42" mass="4621">MTNFTLNDNTTIPVTGFGVFMVPNNGPTEEAVGKKCRHYSMT</sequence>
<dbReference type="AlphaFoldDB" id="A0A315Y7T0"/>
<gene>
    <name evidence="1" type="ORF">IE37_00395</name>
</gene>
<comment type="caution">
    <text evidence="1">The sequence shown here is derived from an EMBL/GenBank/DDBJ whole genome shotgun (WGS) entry which is preliminary data.</text>
</comment>
<evidence type="ECO:0000313" key="1">
    <source>
        <dbReference type="EMBL" id="PWJ15494.1"/>
    </source>
</evidence>
<protein>
    <recommendedName>
        <fullName evidence="3">Aldo/keto reductase family protein</fullName>
    </recommendedName>
</protein>
<proteinExistence type="predicted"/>
<dbReference type="Proteomes" id="UP000245720">
    <property type="component" value="Unassembled WGS sequence"/>
</dbReference>
<name>A0A315Y7T0_RUMFL</name>